<name>A0A811PND1_9POAL</name>
<dbReference type="InterPro" id="IPR044626">
    <property type="entry name" value="AOR-like"/>
</dbReference>
<sequence>MLTIFIAYDTSEAVLLATAAATAAVSTEVPGVMKAWVYHAYGDAGVLKLDEAAAVPALAEDQVLVKVVAAALNPVDAKRRAGKFQATDSPLPV</sequence>
<evidence type="ECO:0000256" key="2">
    <source>
        <dbReference type="ARBA" id="ARBA00023002"/>
    </source>
</evidence>
<dbReference type="InterPro" id="IPR011032">
    <property type="entry name" value="GroES-like_sf"/>
</dbReference>
<dbReference type="GO" id="GO:0016628">
    <property type="term" value="F:oxidoreductase activity, acting on the CH-CH group of donors, NAD or NADP as acceptor"/>
    <property type="evidence" value="ECO:0007669"/>
    <property type="project" value="InterPro"/>
</dbReference>
<evidence type="ECO:0000256" key="1">
    <source>
        <dbReference type="ARBA" id="ARBA00010371"/>
    </source>
</evidence>
<keyword evidence="2" id="KW-0560">Oxidoreductase</keyword>
<keyword evidence="4" id="KW-1185">Reference proteome</keyword>
<protein>
    <submittedName>
        <fullName evidence="3">Uncharacterized protein</fullName>
    </submittedName>
</protein>
<reference evidence="3" key="1">
    <citation type="submission" date="2020-10" db="EMBL/GenBank/DDBJ databases">
        <authorList>
            <person name="Han B."/>
            <person name="Lu T."/>
            <person name="Zhao Q."/>
            <person name="Huang X."/>
            <person name="Zhao Y."/>
        </authorList>
    </citation>
    <scope>NUCLEOTIDE SEQUENCE</scope>
</reference>
<gene>
    <name evidence="3" type="ORF">NCGR_LOCUS29420</name>
</gene>
<dbReference type="PANTHER" id="PTHR44573:SF1">
    <property type="entry name" value="NADPH-DEPENDENT ALKENAL_ONE OXIDOREDUCTASE, CHLOROPLASTIC"/>
    <property type="match status" value="1"/>
</dbReference>
<organism evidence="3 4">
    <name type="scientific">Miscanthus lutarioriparius</name>
    <dbReference type="NCBI Taxonomy" id="422564"/>
    <lineage>
        <taxon>Eukaryota</taxon>
        <taxon>Viridiplantae</taxon>
        <taxon>Streptophyta</taxon>
        <taxon>Embryophyta</taxon>
        <taxon>Tracheophyta</taxon>
        <taxon>Spermatophyta</taxon>
        <taxon>Magnoliopsida</taxon>
        <taxon>Liliopsida</taxon>
        <taxon>Poales</taxon>
        <taxon>Poaceae</taxon>
        <taxon>PACMAD clade</taxon>
        <taxon>Panicoideae</taxon>
        <taxon>Andropogonodae</taxon>
        <taxon>Andropogoneae</taxon>
        <taxon>Saccharinae</taxon>
        <taxon>Miscanthus</taxon>
    </lineage>
</organism>
<dbReference type="SUPFAM" id="SSF50129">
    <property type="entry name" value="GroES-like"/>
    <property type="match status" value="1"/>
</dbReference>
<dbReference type="OrthoDB" id="1710250at2759"/>
<comment type="caution">
    <text evidence="3">The sequence shown here is derived from an EMBL/GenBank/DDBJ whole genome shotgun (WGS) entry which is preliminary data.</text>
</comment>
<dbReference type="Proteomes" id="UP000604825">
    <property type="component" value="Unassembled WGS sequence"/>
</dbReference>
<evidence type="ECO:0000313" key="4">
    <source>
        <dbReference type="Proteomes" id="UP000604825"/>
    </source>
</evidence>
<evidence type="ECO:0000313" key="3">
    <source>
        <dbReference type="EMBL" id="CAD6244950.1"/>
    </source>
</evidence>
<comment type="similarity">
    <text evidence="1">Belongs to the zinc-containing alcohol dehydrogenase family. Quinone oxidoreductase subfamily.</text>
</comment>
<dbReference type="Gene3D" id="3.90.180.10">
    <property type="entry name" value="Medium-chain alcohol dehydrogenases, catalytic domain"/>
    <property type="match status" value="1"/>
</dbReference>
<dbReference type="PANTHER" id="PTHR44573">
    <property type="entry name" value="NADPH-DEPENDENT ALKENAL/ONE OXIDOREDUCTASE, CHLOROPLASTIC"/>
    <property type="match status" value="1"/>
</dbReference>
<accession>A0A811PND1</accession>
<dbReference type="AlphaFoldDB" id="A0A811PND1"/>
<dbReference type="EMBL" id="CAJGYO010000007">
    <property type="protein sequence ID" value="CAD6244950.1"/>
    <property type="molecule type" value="Genomic_DNA"/>
</dbReference>
<proteinExistence type="inferred from homology"/>